<dbReference type="Pfam" id="PF12625">
    <property type="entry name" value="Arabinose_bd"/>
    <property type="match status" value="1"/>
</dbReference>
<comment type="caution">
    <text evidence="5">The sequence shown here is derived from an EMBL/GenBank/DDBJ whole genome shotgun (WGS) entry which is preliminary data.</text>
</comment>
<dbReference type="Gene3D" id="1.10.10.60">
    <property type="entry name" value="Homeodomain-like"/>
    <property type="match status" value="1"/>
</dbReference>
<evidence type="ECO:0000313" key="6">
    <source>
        <dbReference type="Proteomes" id="UP000734823"/>
    </source>
</evidence>
<dbReference type="PANTHER" id="PTHR47894">
    <property type="entry name" value="HTH-TYPE TRANSCRIPTIONAL REGULATOR GADX"/>
    <property type="match status" value="1"/>
</dbReference>
<dbReference type="SUPFAM" id="SSF46689">
    <property type="entry name" value="Homeodomain-like"/>
    <property type="match status" value="1"/>
</dbReference>
<evidence type="ECO:0000256" key="3">
    <source>
        <dbReference type="ARBA" id="ARBA00023163"/>
    </source>
</evidence>
<proteinExistence type="predicted"/>
<accession>A0ABR7KYU2</accession>
<evidence type="ECO:0000313" key="5">
    <source>
        <dbReference type="EMBL" id="MBC6445618.1"/>
    </source>
</evidence>
<keyword evidence="2" id="KW-0238">DNA-binding</keyword>
<sequence length="342" mass="38140">MVELGRPVVAEWTFPRAAGSVLLMIRFAEEHGVAAADVLRGSALTESALARPDVQLEAHQELAVVRNLVRLLGRRPALGVEVGLRYRVTTFGIFGFACVSSPTVRDMIAFALRYWDLSFAFCIPVVHVDREEIRWELRDDRVPADVRAFLVQRDMSAMYKVMSDLLPEPIRLRWLELRFPEPPGWPDDAFGVHPTFDAPANLAALELNLDQPLPQGDEHTVALCEAQCRDLVARNRARTGIAREVRDRLIKVGGAATMDEVAHALALSPRTLRRKLDDAGTSYRALLDEVRETLAEEMLATGALSVHDVALRLGYAEASSFIYAFKRWKGTTPAAYLRAVKN</sequence>
<dbReference type="PANTHER" id="PTHR47894:SF1">
    <property type="entry name" value="HTH-TYPE TRANSCRIPTIONAL REGULATOR VQSM"/>
    <property type="match status" value="1"/>
</dbReference>
<evidence type="ECO:0000259" key="4">
    <source>
        <dbReference type="PROSITE" id="PS01124"/>
    </source>
</evidence>
<dbReference type="EMBL" id="JABVED010000001">
    <property type="protein sequence ID" value="MBC6445618.1"/>
    <property type="molecule type" value="Genomic_DNA"/>
</dbReference>
<gene>
    <name evidence="5" type="ORF">GPZ80_00310</name>
</gene>
<evidence type="ECO:0000256" key="1">
    <source>
        <dbReference type="ARBA" id="ARBA00023015"/>
    </source>
</evidence>
<dbReference type="RefSeq" id="WP_187217693.1">
    <property type="nucleotide sequence ID" value="NZ_JABVED010000001.1"/>
</dbReference>
<dbReference type="InterPro" id="IPR009057">
    <property type="entry name" value="Homeodomain-like_sf"/>
</dbReference>
<dbReference type="InterPro" id="IPR032687">
    <property type="entry name" value="AraC-type_N"/>
</dbReference>
<feature type="domain" description="HTH araC/xylS-type" evidence="4">
    <location>
        <begin position="235"/>
        <end position="339"/>
    </location>
</feature>
<reference evidence="5 6" key="1">
    <citation type="submission" date="2020-06" db="EMBL/GenBank/DDBJ databases">
        <title>Actinokineospora xiongansis sp. nov., isolated from soil of Baiyangdian.</title>
        <authorList>
            <person name="Zhang X."/>
        </authorList>
    </citation>
    <scope>NUCLEOTIDE SEQUENCE [LARGE SCALE GENOMIC DNA]</scope>
    <source>
        <strain evidence="5 6">HBU206404</strain>
    </source>
</reference>
<dbReference type="SMART" id="SM00342">
    <property type="entry name" value="HTH_ARAC"/>
    <property type="match status" value="1"/>
</dbReference>
<dbReference type="Pfam" id="PF12833">
    <property type="entry name" value="HTH_18"/>
    <property type="match status" value="1"/>
</dbReference>
<protein>
    <submittedName>
        <fullName evidence="5">AraC family transcriptional regulator</fullName>
    </submittedName>
</protein>
<evidence type="ECO:0000256" key="2">
    <source>
        <dbReference type="ARBA" id="ARBA00023125"/>
    </source>
</evidence>
<organism evidence="5 6">
    <name type="scientific">Actinokineospora xionganensis</name>
    <dbReference type="NCBI Taxonomy" id="2684470"/>
    <lineage>
        <taxon>Bacteria</taxon>
        <taxon>Bacillati</taxon>
        <taxon>Actinomycetota</taxon>
        <taxon>Actinomycetes</taxon>
        <taxon>Pseudonocardiales</taxon>
        <taxon>Pseudonocardiaceae</taxon>
        <taxon>Actinokineospora</taxon>
    </lineage>
</organism>
<dbReference type="InterPro" id="IPR018060">
    <property type="entry name" value="HTH_AraC"/>
</dbReference>
<dbReference type="Proteomes" id="UP000734823">
    <property type="component" value="Unassembled WGS sequence"/>
</dbReference>
<keyword evidence="6" id="KW-1185">Reference proteome</keyword>
<dbReference type="PROSITE" id="PS01124">
    <property type="entry name" value="HTH_ARAC_FAMILY_2"/>
    <property type="match status" value="1"/>
</dbReference>
<keyword evidence="3" id="KW-0804">Transcription</keyword>
<keyword evidence="1" id="KW-0805">Transcription regulation</keyword>
<name>A0ABR7KYU2_9PSEU</name>